<reference evidence="8" key="1">
    <citation type="journal article" date="2023" name="Insect Mol. Biol.">
        <title>Genome sequencing provides insights into the evolution of gene families encoding plant cell wall-degrading enzymes in longhorned beetles.</title>
        <authorList>
            <person name="Shin N.R."/>
            <person name="Okamura Y."/>
            <person name="Kirsch R."/>
            <person name="Pauchet Y."/>
        </authorList>
    </citation>
    <scope>NUCLEOTIDE SEQUENCE</scope>
    <source>
        <strain evidence="8">AMC_N1</strain>
    </source>
</reference>
<dbReference type="Proteomes" id="UP001162162">
    <property type="component" value="Unassembled WGS sequence"/>
</dbReference>
<comment type="function">
    <text evidence="5">Required for normal embryonic development.</text>
</comment>
<keyword evidence="3" id="KW-0963">Cytoplasm</keyword>
<dbReference type="InterPro" id="IPR036249">
    <property type="entry name" value="Thioredoxin-like_sf"/>
</dbReference>
<evidence type="ECO:0000256" key="6">
    <source>
        <dbReference type="ARBA" id="ARBA00071348"/>
    </source>
</evidence>
<evidence type="ECO:0000256" key="4">
    <source>
        <dbReference type="ARBA" id="ARBA00022737"/>
    </source>
</evidence>
<dbReference type="InterPro" id="IPR012336">
    <property type="entry name" value="Thioredoxin-like_fold"/>
</dbReference>
<evidence type="ECO:0000256" key="5">
    <source>
        <dbReference type="ARBA" id="ARBA00057428"/>
    </source>
</evidence>
<dbReference type="Gene3D" id="3.40.30.10">
    <property type="entry name" value="Glutaredoxin"/>
    <property type="match status" value="1"/>
</dbReference>
<evidence type="ECO:0000256" key="3">
    <source>
        <dbReference type="ARBA" id="ARBA00022490"/>
    </source>
</evidence>
<evidence type="ECO:0000256" key="1">
    <source>
        <dbReference type="ARBA" id="ARBA00004514"/>
    </source>
</evidence>
<accession>A0AAV8YFE0</accession>
<keyword evidence="4" id="KW-0677">Repeat</keyword>
<name>A0AAV8YFE0_9CUCU</name>
<evidence type="ECO:0000313" key="8">
    <source>
        <dbReference type="EMBL" id="KAJ8950444.1"/>
    </source>
</evidence>
<dbReference type="PANTHER" id="PTHR46388:SF2">
    <property type="entry name" value="NHL REPEAT-CONTAINING PROTEIN 2"/>
    <property type="match status" value="1"/>
</dbReference>
<gene>
    <name evidence="8" type="ORF">NQ318_010321</name>
</gene>
<protein>
    <recommendedName>
        <fullName evidence="6">NHL repeat-containing protein 2</fullName>
    </recommendedName>
</protein>
<dbReference type="InterPro" id="IPR013766">
    <property type="entry name" value="Thioredoxin_domain"/>
</dbReference>
<organism evidence="8 9">
    <name type="scientific">Aromia moschata</name>
    <dbReference type="NCBI Taxonomy" id="1265417"/>
    <lineage>
        <taxon>Eukaryota</taxon>
        <taxon>Metazoa</taxon>
        <taxon>Ecdysozoa</taxon>
        <taxon>Arthropoda</taxon>
        <taxon>Hexapoda</taxon>
        <taxon>Insecta</taxon>
        <taxon>Pterygota</taxon>
        <taxon>Neoptera</taxon>
        <taxon>Endopterygota</taxon>
        <taxon>Coleoptera</taxon>
        <taxon>Polyphaga</taxon>
        <taxon>Cucujiformia</taxon>
        <taxon>Chrysomeloidea</taxon>
        <taxon>Cerambycidae</taxon>
        <taxon>Cerambycinae</taxon>
        <taxon>Callichromatini</taxon>
        <taxon>Aromia</taxon>
    </lineage>
</organism>
<keyword evidence="9" id="KW-1185">Reference proteome</keyword>
<comment type="subcellular location">
    <subcellularLocation>
        <location evidence="1">Cytoplasm</location>
        <location evidence="1">Cytosol</location>
    </subcellularLocation>
</comment>
<dbReference type="GO" id="GO:0005829">
    <property type="term" value="C:cytosol"/>
    <property type="evidence" value="ECO:0007669"/>
    <property type="project" value="UniProtKB-SubCell"/>
</dbReference>
<dbReference type="Pfam" id="PF13905">
    <property type="entry name" value="Thioredoxin_8"/>
    <property type="match status" value="1"/>
</dbReference>
<comment type="subunit">
    <text evidence="2">Monomer.</text>
</comment>
<comment type="caution">
    <text evidence="8">The sequence shown here is derived from an EMBL/GenBank/DDBJ whole genome shotgun (WGS) entry which is preliminary data.</text>
</comment>
<evidence type="ECO:0000259" key="7">
    <source>
        <dbReference type="PROSITE" id="PS51352"/>
    </source>
</evidence>
<proteinExistence type="predicted"/>
<dbReference type="SUPFAM" id="SSF52833">
    <property type="entry name" value="Thioredoxin-like"/>
    <property type="match status" value="1"/>
</dbReference>
<dbReference type="FunFam" id="3.40.30.10:FF:000108">
    <property type="entry name" value="NHL repeat-containing protein 2"/>
    <property type="match status" value="1"/>
</dbReference>
<dbReference type="AlphaFoldDB" id="A0AAV8YFE0"/>
<evidence type="ECO:0000256" key="2">
    <source>
        <dbReference type="ARBA" id="ARBA00011245"/>
    </source>
</evidence>
<sequence>MDLTEDYLYYSHEKLLNLIQQKGDADSAVHEYLKNVKYAPIEDFDEGLEWFNVSEPLSFKKHLKGKIVVLDFFTYCCINCMHIIPDLREIENQFSVEDGLVVIGVHSAKFENEKVSSNILAAVQRYNIGHPVVNDANSEMWKNCDVQCWPTLLMLGPNGNPIVMLTGEGHKDDLQLYIKNALEYYKFQNLISNHKLPLKSAYHLLPDLKGPLLFLER</sequence>
<evidence type="ECO:0000313" key="9">
    <source>
        <dbReference type="Proteomes" id="UP001162162"/>
    </source>
</evidence>
<dbReference type="PANTHER" id="PTHR46388">
    <property type="entry name" value="NHL REPEAT-CONTAINING PROTEIN 2"/>
    <property type="match status" value="1"/>
</dbReference>
<feature type="domain" description="Thioredoxin" evidence="7">
    <location>
        <begin position="27"/>
        <end position="183"/>
    </location>
</feature>
<dbReference type="EMBL" id="JAPWTK010000100">
    <property type="protein sequence ID" value="KAJ8950444.1"/>
    <property type="molecule type" value="Genomic_DNA"/>
</dbReference>
<dbReference type="PROSITE" id="PS51352">
    <property type="entry name" value="THIOREDOXIN_2"/>
    <property type="match status" value="1"/>
</dbReference>